<sequence>MDTSKQVHDHEATGWQRGFYDDVKHTFRAPVVNWIFRTMTANDPEFARYAWGQVKPLYGTRAFARTSVAYRDAALVDLDDLPSYDPAALSLSPAEFAELRAQLATFDIVAPRLAVLFATVDRALSGESLGTDPADDPATTAPAPGWLDRDRGVPVSMVAASDVPESLSGTVDAVRGFHGLDEGLPSVYRCLAQWPDAFEQVWDDLEPVVESESFERAYGRAGDLVDEYVSGVPYRPRLTPEDLRDVGFEDDRIEAARGLFAEFNGRSVGTVLLALPVFAATVGAGGERALL</sequence>
<dbReference type="Pfam" id="PF10778">
    <property type="entry name" value="DehI"/>
    <property type="match status" value="1"/>
</dbReference>
<dbReference type="AlphaFoldDB" id="A0ABD5U9J8"/>
<evidence type="ECO:0000313" key="3">
    <source>
        <dbReference type="Proteomes" id="UP001596406"/>
    </source>
</evidence>
<dbReference type="Proteomes" id="UP001596406">
    <property type="component" value="Unassembled WGS sequence"/>
</dbReference>
<gene>
    <name evidence="2" type="ORF">ACFQHK_11900</name>
</gene>
<comment type="caution">
    <text evidence="2">The sequence shown here is derived from an EMBL/GenBank/DDBJ whole genome shotgun (WGS) entry which is preliminary data.</text>
</comment>
<accession>A0ABD5U9J8</accession>
<evidence type="ECO:0000313" key="2">
    <source>
        <dbReference type="EMBL" id="MFC6837210.1"/>
    </source>
</evidence>
<protein>
    <submittedName>
        <fullName evidence="2">Halocarboxylic acid dehydrogenase DehI family protein</fullName>
    </submittedName>
</protein>
<proteinExistence type="predicted"/>
<dbReference type="EMBL" id="JBHSXM010000001">
    <property type="protein sequence ID" value="MFC6837210.1"/>
    <property type="molecule type" value="Genomic_DNA"/>
</dbReference>
<feature type="region of interest" description="Disordered" evidence="1">
    <location>
        <begin position="128"/>
        <end position="149"/>
    </location>
</feature>
<dbReference type="RefSeq" id="WP_304448877.1">
    <property type="nucleotide sequence ID" value="NZ_JARRAH010000001.1"/>
</dbReference>
<name>A0ABD5U9J8_9EURY</name>
<evidence type="ECO:0000256" key="1">
    <source>
        <dbReference type="SAM" id="MobiDB-lite"/>
    </source>
</evidence>
<organism evidence="2 3">
    <name type="scientific">Halomarina ordinaria</name>
    <dbReference type="NCBI Taxonomy" id="3033939"/>
    <lineage>
        <taxon>Archaea</taxon>
        <taxon>Methanobacteriati</taxon>
        <taxon>Methanobacteriota</taxon>
        <taxon>Stenosarchaea group</taxon>
        <taxon>Halobacteria</taxon>
        <taxon>Halobacteriales</taxon>
        <taxon>Natronomonadaceae</taxon>
        <taxon>Halomarina</taxon>
    </lineage>
</organism>
<reference evidence="2 3" key="1">
    <citation type="journal article" date="2019" name="Int. J. Syst. Evol. Microbiol.">
        <title>The Global Catalogue of Microorganisms (GCM) 10K type strain sequencing project: providing services to taxonomists for standard genome sequencing and annotation.</title>
        <authorList>
            <consortium name="The Broad Institute Genomics Platform"/>
            <consortium name="The Broad Institute Genome Sequencing Center for Infectious Disease"/>
            <person name="Wu L."/>
            <person name="Ma J."/>
        </authorList>
    </citation>
    <scope>NUCLEOTIDE SEQUENCE [LARGE SCALE GENOMIC DNA]</scope>
    <source>
        <strain evidence="2 3">PSRA2</strain>
    </source>
</reference>
<dbReference type="InterPro" id="IPR019714">
    <property type="entry name" value="2-haloacid_dehalogenase_DehI"/>
</dbReference>
<keyword evidence="3" id="KW-1185">Reference proteome</keyword>